<dbReference type="Proteomes" id="UP001157960">
    <property type="component" value="Unassembled WGS sequence"/>
</dbReference>
<feature type="transmembrane region" description="Helical" evidence="6">
    <location>
        <begin position="72"/>
        <end position="91"/>
    </location>
</feature>
<proteinExistence type="predicted"/>
<keyword evidence="5 6" id="KW-0472">Membrane</keyword>
<dbReference type="EMBL" id="FXTZ01000012">
    <property type="protein sequence ID" value="SMP29966.1"/>
    <property type="molecule type" value="Genomic_DNA"/>
</dbReference>
<gene>
    <name evidence="8" type="ORF">SAMN06264346_11240</name>
</gene>
<organism evidence="8 9">
    <name type="scientific">Chryseobacterium profundimaris</name>
    <dbReference type="NCBI Taxonomy" id="1387275"/>
    <lineage>
        <taxon>Bacteria</taxon>
        <taxon>Pseudomonadati</taxon>
        <taxon>Bacteroidota</taxon>
        <taxon>Flavobacteriia</taxon>
        <taxon>Flavobacteriales</taxon>
        <taxon>Weeksellaceae</taxon>
        <taxon>Chryseobacterium group</taxon>
        <taxon>Chryseobacterium</taxon>
    </lineage>
</organism>
<evidence type="ECO:0000313" key="8">
    <source>
        <dbReference type="EMBL" id="SMP29966.1"/>
    </source>
</evidence>
<reference evidence="8 9" key="1">
    <citation type="submission" date="2017-05" db="EMBL/GenBank/DDBJ databases">
        <authorList>
            <person name="Varghese N."/>
            <person name="Submissions S."/>
        </authorList>
    </citation>
    <scope>NUCLEOTIDE SEQUENCE [LARGE SCALE GENOMIC DNA]</scope>
    <source>
        <strain evidence="8 9">DSM 28214</strain>
    </source>
</reference>
<feature type="transmembrane region" description="Helical" evidence="6">
    <location>
        <begin position="48"/>
        <end position="65"/>
    </location>
</feature>
<accession>A0ABY1PA53</accession>
<evidence type="ECO:0000313" key="9">
    <source>
        <dbReference type="Proteomes" id="UP001157960"/>
    </source>
</evidence>
<keyword evidence="3 6" id="KW-0812">Transmembrane</keyword>
<evidence type="ECO:0000256" key="1">
    <source>
        <dbReference type="ARBA" id="ARBA00004651"/>
    </source>
</evidence>
<evidence type="ECO:0000256" key="2">
    <source>
        <dbReference type="ARBA" id="ARBA00022475"/>
    </source>
</evidence>
<dbReference type="PROSITE" id="PS50850">
    <property type="entry name" value="MFS"/>
    <property type="match status" value="1"/>
</dbReference>
<feature type="transmembrane region" description="Helical" evidence="6">
    <location>
        <begin position="293"/>
        <end position="314"/>
    </location>
</feature>
<dbReference type="RefSeq" id="WP_283423120.1">
    <property type="nucleotide sequence ID" value="NZ_FXTZ01000012.1"/>
</dbReference>
<dbReference type="InterPro" id="IPR036259">
    <property type="entry name" value="MFS_trans_sf"/>
</dbReference>
<protein>
    <submittedName>
        <fullName evidence="8">MFS transporter, DHA1 family, arabinose polymer transporter</fullName>
    </submittedName>
</protein>
<feature type="transmembrane region" description="Helical" evidence="6">
    <location>
        <begin position="326"/>
        <end position="350"/>
    </location>
</feature>
<evidence type="ECO:0000256" key="6">
    <source>
        <dbReference type="SAM" id="Phobius"/>
    </source>
</evidence>
<feature type="transmembrane region" description="Helical" evidence="6">
    <location>
        <begin position="356"/>
        <end position="375"/>
    </location>
</feature>
<sequence length="398" mass="43352">MKIDKKIIPLAIGGLGIGTTEFTIMGLLPDMAKSLQISIPEAGHLISAYAFGVVVGAPILIGYSVKFSPKKVLMALMVIFTLFNALSAMAPDYTTMMIIRFLSGLPHGAFFGVGTVVAARMAAKGKEAFNISLMFTGLTIANLAMVPLVTYIGHTFHWRWYFAIVSVIGLLALLFLKLWLPDVKSDKETHFMEELKFLKKRQAWLVLMITAIGFGGLFTWFSYITPLMTIVSGIPESYMAYVMILAGAGMVVGNLVGGYLSDRLSPEKTCSLLLFLMMISLAGVFFLSEYRNVSLTLTFICGALSMSVAAPINIMMMKAAPKSEMMAAAFMQAAFNIANAMGAFLGGIPLEKGYTFNYPSLVGVGMTLIGLVISIRYKYLYTSSENHETVTECVTCEK</sequence>
<dbReference type="SUPFAM" id="SSF103473">
    <property type="entry name" value="MFS general substrate transporter"/>
    <property type="match status" value="1"/>
</dbReference>
<name>A0ABY1PA53_9FLAO</name>
<comment type="caution">
    <text evidence="8">The sequence shown here is derived from an EMBL/GenBank/DDBJ whole genome shotgun (WGS) entry which is preliminary data.</text>
</comment>
<evidence type="ECO:0000256" key="5">
    <source>
        <dbReference type="ARBA" id="ARBA00023136"/>
    </source>
</evidence>
<feature type="domain" description="Major facilitator superfamily (MFS) profile" evidence="7">
    <location>
        <begin position="6"/>
        <end position="382"/>
    </location>
</feature>
<feature type="transmembrane region" description="Helical" evidence="6">
    <location>
        <begin position="238"/>
        <end position="257"/>
    </location>
</feature>
<feature type="transmembrane region" description="Helical" evidence="6">
    <location>
        <begin position="7"/>
        <end position="28"/>
    </location>
</feature>
<dbReference type="PANTHER" id="PTHR43124:SF6">
    <property type="entry name" value="TRANSPORTER ARAJ-RELATED"/>
    <property type="match status" value="1"/>
</dbReference>
<comment type="subcellular location">
    <subcellularLocation>
        <location evidence="1">Cell membrane</location>
        <topology evidence="1">Multi-pass membrane protein</topology>
    </subcellularLocation>
</comment>
<keyword evidence="9" id="KW-1185">Reference proteome</keyword>
<feature type="transmembrane region" description="Helical" evidence="6">
    <location>
        <begin position="269"/>
        <end position="287"/>
    </location>
</feature>
<dbReference type="PANTHER" id="PTHR43124">
    <property type="entry name" value="PURINE EFFLUX PUMP PBUE"/>
    <property type="match status" value="1"/>
</dbReference>
<feature type="transmembrane region" description="Helical" evidence="6">
    <location>
        <begin position="131"/>
        <end position="152"/>
    </location>
</feature>
<keyword evidence="4 6" id="KW-1133">Transmembrane helix</keyword>
<keyword evidence="2" id="KW-1003">Cell membrane</keyword>
<evidence type="ECO:0000256" key="4">
    <source>
        <dbReference type="ARBA" id="ARBA00022989"/>
    </source>
</evidence>
<feature type="transmembrane region" description="Helical" evidence="6">
    <location>
        <begin position="97"/>
        <end position="119"/>
    </location>
</feature>
<dbReference type="Pfam" id="PF07690">
    <property type="entry name" value="MFS_1"/>
    <property type="match status" value="1"/>
</dbReference>
<dbReference type="InterPro" id="IPR011701">
    <property type="entry name" value="MFS"/>
</dbReference>
<evidence type="ECO:0000256" key="3">
    <source>
        <dbReference type="ARBA" id="ARBA00022692"/>
    </source>
</evidence>
<evidence type="ECO:0000259" key="7">
    <source>
        <dbReference type="PROSITE" id="PS50850"/>
    </source>
</evidence>
<feature type="transmembrane region" description="Helical" evidence="6">
    <location>
        <begin position="158"/>
        <end position="180"/>
    </location>
</feature>
<feature type="transmembrane region" description="Helical" evidence="6">
    <location>
        <begin position="201"/>
        <end position="223"/>
    </location>
</feature>
<dbReference type="InterPro" id="IPR050189">
    <property type="entry name" value="MFS_Efflux_Transporters"/>
</dbReference>
<dbReference type="InterPro" id="IPR020846">
    <property type="entry name" value="MFS_dom"/>
</dbReference>
<dbReference type="CDD" id="cd17324">
    <property type="entry name" value="MFS_NepI_like"/>
    <property type="match status" value="1"/>
</dbReference>
<dbReference type="Gene3D" id="1.20.1250.20">
    <property type="entry name" value="MFS general substrate transporter like domains"/>
    <property type="match status" value="2"/>
</dbReference>